<sequence>MHLSELCRNSDIDVITARLRQVASGSDTSAGNYVGDEAEPVDTRGLWSYQDNDGRTAFHWAIALKNFDLARTLMQEPYNSPVLTGDEEWNTPFATACSVGAPLDLLREVLDRSVAAFAAQMKHTEAHPSDTIAGTADGDATPAPLHIPGLSRSTDGTPASIAAAVIDAEDATGQTALLLAAGRGHTAIVRFLVEHGADLMRQNGRGQSALHRAVNRGNVELVEYLVSTSEAVHAANKAVHRRWMDLQDVRGDSALFYASMDNNEELGRYLLRHGADRDLRNTAGKTFWEV</sequence>
<feature type="repeat" description="ANK" evidence="3">
    <location>
        <begin position="205"/>
        <end position="237"/>
    </location>
</feature>
<dbReference type="InterPro" id="IPR036770">
    <property type="entry name" value="Ankyrin_rpt-contain_sf"/>
</dbReference>
<keyword evidence="1" id="KW-0677">Repeat</keyword>
<dbReference type="PANTHER" id="PTHR24171">
    <property type="entry name" value="ANKYRIN REPEAT DOMAIN-CONTAINING PROTEIN 39-RELATED"/>
    <property type="match status" value="1"/>
</dbReference>
<dbReference type="Pfam" id="PF12796">
    <property type="entry name" value="Ank_2"/>
    <property type="match status" value="1"/>
</dbReference>
<dbReference type="AlphaFoldDB" id="A0AAW0EVN7"/>
<evidence type="ECO:0000313" key="5">
    <source>
        <dbReference type="Proteomes" id="UP001430356"/>
    </source>
</evidence>
<dbReference type="PROSITE" id="PS50088">
    <property type="entry name" value="ANK_REPEAT"/>
    <property type="match status" value="3"/>
</dbReference>
<protein>
    <submittedName>
        <fullName evidence="4">Ankyrin repeats (Many copies)/Ankyrin repeats (3 copies)/Ankyrin repeat</fullName>
    </submittedName>
</protein>
<dbReference type="SUPFAM" id="SSF48403">
    <property type="entry name" value="Ankyrin repeat"/>
    <property type="match status" value="1"/>
</dbReference>
<dbReference type="Gene3D" id="1.25.40.20">
    <property type="entry name" value="Ankyrin repeat-containing domain"/>
    <property type="match status" value="3"/>
</dbReference>
<accession>A0AAW0EVN7</accession>
<dbReference type="PANTHER" id="PTHR24171:SF9">
    <property type="entry name" value="ANKYRIN REPEAT DOMAIN-CONTAINING PROTEIN 39"/>
    <property type="match status" value="1"/>
</dbReference>
<dbReference type="SMART" id="SM00248">
    <property type="entry name" value="ANK"/>
    <property type="match status" value="5"/>
</dbReference>
<evidence type="ECO:0000256" key="2">
    <source>
        <dbReference type="ARBA" id="ARBA00023043"/>
    </source>
</evidence>
<name>A0AAW0EVN7_9TRYP</name>
<organism evidence="4 5">
    <name type="scientific">Novymonas esmeraldas</name>
    <dbReference type="NCBI Taxonomy" id="1808958"/>
    <lineage>
        <taxon>Eukaryota</taxon>
        <taxon>Discoba</taxon>
        <taxon>Euglenozoa</taxon>
        <taxon>Kinetoplastea</taxon>
        <taxon>Metakinetoplastina</taxon>
        <taxon>Trypanosomatida</taxon>
        <taxon>Trypanosomatidae</taxon>
        <taxon>Novymonas</taxon>
    </lineage>
</organism>
<dbReference type="PROSITE" id="PS50297">
    <property type="entry name" value="ANK_REP_REGION"/>
    <property type="match status" value="3"/>
</dbReference>
<comment type="caution">
    <text evidence="4">The sequence shown here is derived from an EMBL/GenBank/DDBJ whole genome shotgun (WGS) entry which is preliminary data.</text>
</comment>
<evidence type="ECO:0000256" key="1">
    <source>
        <dbReference type="ARBA" id="ARBA00022737"/>
    </source>
</evidence>
<proteinExistence type="predicted"/>
<evidence type="ECO:0000313" key="4">
    <source>
        <dbReference type="EMBL" id="KAK7196979.1"/>
    </source>
</evidence>
<dbReference type="InterPro" id="IPR002110">
    <property type="entry name" value="Ankyrin_rpt"/>
</dbReference>
<feature type="repeat" description="ANK" evidence="3">
    <location>
        <begin position="172"/>
        <end position="204"/>
    </location>
</feature>
<reference evidence="4 5" key="1">
    <citation type="journal article" date="2021" name="MBio">
        <title>A New Model Trypanosomatid, Novymonas esmeraldas: Genomic Perception of Its 'Candidatus Pandoraea novymonadis' Endosymbiont.</title>
        <authorList>
            <person name="Zakharova A."/>
            <person name="Saura A."/>
            <person name="Butenko A."/>
            <person name="Podesvova L."/>
            <person name="Warmusova S."/>
            <person name="Kostygov A.Y."/>
            <person name="Nenarokova A."/>
            <person name="Lukes J."/>
            <person name="Opperdoes F.R."/>
            <person name="Yurchenko V."/>
        </authorList>
    </citation>
    <scope>NUCLEOTIDE SEQUENCE [LARGE SCALE GENOMIC DNA]</scope>
    <source>
        <strain evidence="4 5">E262AT.01</strain>
    </source>
</reference>
<keyword evidence="2 3" id="KW-0040">ANK repeat</keyword>
<gene>
    <name evidence="4" type="ORF">NESM_000641000</name>
</gene>
<dbReference type="EMBL" id="JAECZO010000091">
    <property type="protein sequence ID" value="KAK7196979.1"/>
    <property type="molecule type" value="Genomic_DNA"/>
</dbReference>
<dbReference type="Pfam" id="PF00023">
    <property type="entry name" value="Ank"/>
    <property type="match status" value="1"/>
</dbReference>
<feature type="repeat" description="ANK" evidence="3">
    <location>
        <begin position="250"/>
        <end position="282"/>
    </location>
</feature>
<keyword evidence="5" id="KW-1185">Reference proteome</keyword>
<evidence type="ECO:0000256" key="3">
    <source>
        <dbReference type="PROSITE-ProRule" id="PRU00023"/>
    </source>
</evidence>
<dbReference type="Proteomes" id="UP001430356">
    <property type="component" value="Unassembled WGS sequence"/>
</dbReference>